<evidence type="ECO:0000256" key="8">
    <source>
        <dbReference type="SAM" id="Coils"/>
    </source>
</evidence>
<dbReference type="GO" id="GO:0006353">
    <property type="term" value="P:DNA-templated transcription termination"/>
    <property type="evidence" value="ECO:0007669"/>
    <property type="project" value="UniProtKB-UniRule"/>
</dbReference>
<dbReference type="CDD" id="cd04455">
    <property type="entry name" value="S1_NusA"/>
    <property type="match status" value="1"/>
</dbReference>
<comment type="subunit">
    <text evidence="7">Monomer. Binds directly to the core enzyme of the DNA-dependent RNA polymerase and to nascent RNA.</text>
</comment>
<evidence type="ECO:0000256" key="9">
    <source>
        <dbReference type="SAM" id="MobiDB-lite"/>
    </source>
</evidence>
<accession>A0A1F6N3Z5</accession>
<proteinExistence type="inferred from homology"/>
<evidence type="ECO:0000256" key="4">
    <source>
        <dbReference type="ARBA" id="ARBA00022884"/>
    </source>
</evidence>
<dbReference type="InterPro" id="IPR036555">
    <property type="entry name" value="NusA_N_sf"/>
</dbReference>
<dbReference type="CDD" id="cd22529">
    <property type="entry name" value="KH-II_NusA_rpt2"/>
    <property type="match status" value="1"/>
</dbReference>
<dbReference type="CDD" id="cd02134">
    <property type="entry name" value="KH-II_NusA_rpt1"/>
    <property type="match status" value="1"/>
</dbReference>
<reference evidence="11 12" key="1">
    <citation type="journal article" date="2016" name="Nat. Commun.">
        <title>Thousands of microbial genomes shed light on interconnected biogeochemical processes in an aquifer system.</title>
        <authorList>
            <person name="Anantharaman K."/>
            <person name="Brown C.T."/>
            <person name="Hug L.A."/>
            <person name="Sharon I."/>
            <person name="Castelle C.J."/>
            <person name="Probst A.J."/>
            <person name="Thomas B.C."/>
            <person name="Singh A."/>
            <person name="Wilkins M.J."/>
            <person name="Karaoz U."/>
            <person name="Brodie E.L."/>
            <person name="Williams K.H."/>
            <person name="Hubbard S.S."/>
            <person name="Banfield J.F."/>
        </authorList>
    </citation>
    <scope>NUCLEOTIDE SEQUENCE [LARGE SCALE GENOMIC DNA]</scope>
</reference>
<dbReference type="Pfam" id="PF26594">
    <property type="entry name" value="KH_NusA_2nd"/>
    <property type="match status" value="1"/>
</dbReference>
<evidence type="ECO:0000313" key="12">
    <source>
        <dbReference type="Proteomes" id="UP000177040"/>
    </source>
</evidence>
<evidence type="ECO:0000256" key="7">
    <source>
        <dbReference type="HAMAP-Rule" id="MF_00945"/>
    </source>
</evidence>
<evidence type="ECO:0000256" key="5">
    <source>
        <dbReference type="ARBA" id="ARBA00023015"/>
    </source>
</evidence>
<evidence type="ECO:0000256" key="1">
    <source>
        <dbReference type="ARBA" id="ARBA00022472"/>
    </source>
</evidence>
<evidence type="ECO:0000313" key="11">
    <source>
        <dbReference type="EMBL" id="OGH78716.1"/>
    </source>
</evidence>
<dbReference type="FunFam" id="3.30.300.20:FF:000002">
    <property type="entry name" value="Transcription termination/antitermination protein NusA"/>
    <property type="match status" value="1"/>
</dbReference>
<keyword evidence="1 7" id="KW-0806">Transcription termination</keyword>
<dbReference type="GO" id="GO:0003723">
    <property type="term" value="F:RNA binding"/>
    <property type="evidence" value="ECO:0007669"/>
    <property type="project" value="UniProtKB-UniRule"/>
</dbReference>
<keyword evidence="5 7" id="KW-0805">Transcription regulation</keyword>
<dbReference type="GO" id="GO:0031564">
    <property type="term" value="P:transcription antitermination"/>
    <property type="evidence" value="ECO:0007669"/>
    <property type="project" value="UniProtKB-UniRule"/>
</dbReference>
<feature type="domain" description="S1 motif" evidence="10">
    <location>
        <begin position="172"/>
        <end position="237"/>
    </location>
</feature>
<dbReference type="SUPFAM" id="SSF69705">
    <property type="entry name" value="Transcription factor NusA, N-terminal domain"/>
    <property type="match status" value="1"/>
</dbReference>
<dbReference type="SUPFAM" id="SSF50249">
    <property type="entry name" value="Nucleic acid-binding proteins"/>
    <property type="match status" value="1"/>
</dbReference>
<dbReference type="Proteomes" id="UP000177040">
    <property type="component" value="Unassembled WGS sequence"/>
</dbReference>
<dbReference type="InterPro" id="IPR010213">
    <property type="entry name" value="TF_NusA"/>
</dbReference>
<dbReference type="HAMAP" id="MF_00945_B">
    <property type="entry name" value="NusA_B"/>
    <property type="match status" value="1"/>
</dbReference>
<dbReference type="PANTHER" id="PTHR22648">
    <property type="entry name" value="TRANSCRIPTION TERMINATION FACTOR NUSA"/>
    <property type="match status" value="1"/>
</dbReference>
<dbReference type="InterPro" id="IPR009019">
    <property type="entry name" value="KH_sf_prok-type"/>
</dbReference>
<feature type="region of interest" description="Disordered" evidence="9">
    <location>
        <begin position="379"/>
        <end position="402"/>
    </location>
</feature>
<dbReference type="InterPro" id="IPR058582">
    <property type="entry name" value="KH_NusA_2nd"/>
</dbReference>
<evidence type="ECO:0000256" key="6">
    <source>
        <dbReference type="ARBA" id="ARBA00023163"/>
    </source>
</evidence>
<dbReference type="InterPro" id="IPR015946">
    <property type="entry name" value="KH_dom-like_a/b"/>
</dbReference>
<keyword evidence="6 7" id="KW-0804">Transcription</keyword>
<dbReference type="InterPro" id="IPR012340">
    <property type="entry name" value="NA-bd_OB-fold"/>
</dbReference>
<gene>
    <name evidence="7" type="primary">nusA</name>
    <name evidence="11" type="ORF">A2983_04420</name>
</gene>
<dbReference type="InterPro" id="IPR030842">
    <property type="entry name" value="TF_NusA_bacterial"/>
</dbReference>
<dbReference type="PROSITE" id="PS50126">
    <property type="entry name" value="S1"/>
    <property type="match status" value="1"/>
</dbReference>
<dbReference type="Pfam" id="PF08529">
    <property type="entry name" value="NusA_N"/>
    <property type="match status" value="1"/>
</dbReference>
<evidence type="ECO:0000256" key="3">
    <source>
        <dbReference type="ARBA" id="ARBA00022814"/>
    </source>
</evidence>
<dbReference type="Gene3D" id="2.40.50.140">
    <property type="entry name" value="Nucleic acid-binding proteins"/>
    <property type="match status" value="1"/>
</dbReference>
<dbReference type="Pfam" id="PF13184">
    <property type="entry name" value="KH_NusA_1st"/>
    <property type="match status" value="1"/>
</dbReference>
<dbReference type="InterPro" id="IPR003029">
    <property type="entry name" value="S1_domain"/>
</dbReference>
<comment type="function">
    <text evidence="7">Participates in both transcription termination and antitermination.</text>
</comment>
<keyword evidence="2 7" id="KW-0963">Cytoplasm</keyword>
<dbReference type="AlphaFoldDB" id="A0A1F6N3Z5"/>
<dbReference type="FunFam" id="3.30.300.20:FF:000005">
    <property type="entry name" value="Transcription termination/antitermination protein NusA"/>
    <property type="match status" value="1"/>
</dbReference>
<dbReference type="NCBIfam" id="TIGR01953">
    <property type="entry name" value="NusA"/>
    <property type="match status" value="1"/>
</dbReference>
<dbReference type="GO" id="GO:0005829">
    <property type="term" value="C:cytosol"/>
    <property type="evidence" value="ECO:0007669"/>
    <property type="project" value="TreeGrafter"/>
</dbReference>
<dbReference type="InterPro" id="IPR013735">
    <property type="entry name" value="TF_NusA_N"/>
</dbReference>
<keyword evidence="4 7" id="KW-0694">RNA-binding</keyword>
<comment type="caution">
    <text evidence="11">The sequence shown here is derived from an EMBL/GenBank/DDBJ whole genome shotgun (WGS) entry which is preliminary data.</text>
</comment>
<evidence type="ECO:0000259" key="10">
    <source>
        <dbReference type="PROSITE" id="PS50126"/>
    </source>
</evidence>
<keyword evidence="3 7" id="KW-0889">Transcription antitermination</keyword>
<dbReference type="InterPro" id="IPR025249">
    <property type="entry name" value="TF_NusA_KH_1st"/>
</dbReference>
<protein>
    <recommendedName>
        <fullName evidence="7">Transcription termination/antitermination protein NusA</fullName>
    </recommendedName>
</protein>
<feature type="coiled-coil region" evidence="8">
    <location>
        <begin position="63"/>
        <end position="100"/>
    </location>
</feature>
<dbReference type="SUPFAM" id="SSF54814">
    <property type="entry name" value="Prokaryotic type KH domain (KH-domain type II)"/>
    <property type="match status" value="2"/>
</dbReference>
<name>A0A1F6N3Z5_9BACT</name>
<organism evidence="11 12">
    <name type="scientific">Candidatus Magasanikbacteria bacterium RIFCSPLOWO2_01_FULL_40_15</name>
    <dbReference type="NCBI Taxonomy" id="1798686"/>
    <lineage>
        <taxon>Bacteria</taxon>
        <taxon>Candidatus Magasanikiibacteriota</taxon>
    </lineage>
</organism>
<sequence length="402" mass="44716">MSEITKAIQILCDDKGLNYETVLEALESALGAAYRKDFGNRQQNIQVKYDPETGDMKVWDEKLVVIDIAVEELEQAQNELNERREQARKENRELSDEEVADLAQFNPKSEIMVTEARVTKSDAQVGETLIIPLQVPGDFGRMAAQTAKQVIIQKLREAERLTVMDDFKKQQGSIVFGFVQRFDKNGSLIVDLGKVTGLVLPADQIRREHYKMGARLKFFVVSVDMGMRGPEIILSRTDKRMVQTVFEQEIPEVGNGDVEIKGIARDAGNRSKVAVYTTDDNVDPIGACIGQRGSRITTVIDELGGEKIDVIQYNDDPIGYIKNALSPAKITEVVLNEKTKEALARVQPDQFSLAIGREGQNVRLATDLTGWRITVEQIGGDTPVVGGEPVNEPVNENEPKDN</sequence>
<evidence type="ECO:0000256" key="2">
    <source>
        <dbReference type="ARBA" id="ARBA00022490"/>
    </source>
</evidence>
<keyword evidence="8" id="KW-0175">Coiled coil</keyword>
<dbReference type="EMBL" id="MFQH01000003">
    <property type="protein sequence ID" value="OGH78716.1"/>
    <property type="molecule type" value="Genomic_DNA"/>
</dbReference>
<dbReference type="PANTHER" id="PTHR22648:SF0">
    <property type="entry name" value="TRANSCRIPTION TERMINATION_ANTITERMINATION PROTEIN NUSA"/>
    <property type="match status" value="1"/>
</dbReference>
<dbReference type="Gene3D" id="3.30.300.20">
    <property type="match status" value="2"/>
</dbReference>
<dbReference type="SMART" id="SM00316">
    <property type="entry name" value="S1"/>
    <property type="match status" value="1"/>
</dbReference>
<comment type="subcellular location">
    <subcellularLocation>
        <location evidence="7">Cytoplasm</location>
    </subcellularLocation>
</comment>
<comment type="similarity">
    <text evidence="7">Belongs to the NusA family.</text>
</comment>
<dbReference type="Gene3D" id="3.30.1480.10">
    <property type="entry name" value="NusA, N-terminal domain"/>
    <property type="match status" value="1"/>
</dbReference>
<feature type="compositionally biased region" description="Low complexity" evidence="9">
    <location>
        <begin position="383"/>
        <end position="396"/>
    </location>
</feature>
<dbReference type="GO" id="GO:0003700">
    <property type="term" value="F:DNA-binding transcription factor activity"/>
    <property type="evidence" value="ECO:0007669"/>
    <property type="project" value="InterPro"/>
</dbReference>